<dbReference type="EMBL" id="JXXN02000947">
    <property type="protein sequence ID" value="THD25894.1"/>
    <property type="molecule type" value="Genomic_DNA"/>
</dbReference>
<dbReference type="InterPro" id="IPR018499">
    <property type="entry name" value="Tetraspanin/Peripherin"/>
</dbReference>
<protein>
    <recommendedName>
        <fullName evidence="7">Tetraspanin</fullName>
    </recommendedName>
</protein>
<feature type="transmembrane region" description="Helical" evidence="7">
    <location>
        <begin position="195"/>
        <end position="223"/>
    </location>
</feature>
<keyword evidence="6" id="KW-1015">Disulfide bond</keyword>
<keyword evidence="5 7" id="KW-0472">Membrane</keyword>
<evidence type="ECO:0000256" key="2">
    <source>
        <dbReference type="ARBA" id="ARBA00006840"/>
    </source>
</evidence>
<accession>A0A4E0RIS2</accession>
<keyword evidence="3 7" id="KW-0812">Transmembrane</keyword>
<sequence>MPSISLTGWFKCIKYSMFAFCLIAWLIGLITLIVGIVARVNGSFGPLDAHIPAVHSGANLLIAVGFFIMIMGFLGCCGTIRESQCMLFSFFLFVFFCFTLLMAAGLWAVAWSSKLDDYLYRYLEKQVVNYREHETQNESTKLMDFLQRKYTCCGVSSAADYGSKPVPRSCGESASVYSKLSGCHAVLVEVCKSNLSLICGIGIGFALIMILGMVCSMMLCCALREIS</sequence>
<feature type="transmembrane region" description="Helical" evidence="7">
    <location>
        <begin position="58"/>
        <end position="80"/>
    </location>
</feature>
<evidence type="ECO:0000256" key="5">
    <source>
        <dbReference type="ARBA" id="ARBA00023136"/>
    </source>
</evidence>
<feature type="disulfide bond" evidence="6">
    <location>
        <begin position="152"/>
        <end position="183"/>
    </location>
</feature>
<feature type="transmembrane region" description="Helical" evidence="7">
    <location>
        <begin position="12"/>
        <end position="38"/>
    </location>
</feature>
<dbReference type="Pfam" id="PF00335">
    <property type="entry name" value="Tetraspanin"/>
    <property type="match status" value="1"/>
</dbReference>
<organism evidence="8 9">
    <name type="scientific">Fasciola hepatica</name>
    <name type="common">Liver fluke</name>
    <dbReference type="NCBI Taxonomy" id="6192"/>
    <lineage>
        <taxon>Eukaryota</taxon>
        <taxon>Metazoa</taxon>
        <taxon>Spiralia</taxon>
        <taxon>Lophotrochozoa</taxon>
        <taxon>Platyhelminthes</taxon>
        <taxon>Trematoda</taxon>
        <taxon>Digenea</taxon>
        <taxon>Plagiorchiida</taxon>
        <taxon>Echinostomata</taxon>
        <taxon>Echinostomatoidea</taxon>
        <taxon>Fasciolidae</taxon>
        <taxon>Fasciola</taxon>
    </lineage>
</organism>
<evidence type="ECO:0000313" key="9">
    <source>
        <dbReference type="Proteomes" id="UP000230066"/>
    </source>
</evidence>
<evidence type="ECO:0000256" key="4">
    <source>
        <dbReference type="ARBA" id="ARBA00022989"/>
    </source>
</evidence>
<gene>
    <name evidence="8" type="ORF">D915_003418</name>
</gene>
<dbReference type="InterPro" id="IPR018503">
    <property type="entry name" value="Tetraspanin_CS"/>
</dbReference>
<evidence type="ECO:0000256" key="1">
    <source>
        <dbReference type="ARBA" id="ARBA00004141"/>
    </source>
</evidence>
<feature type="disulfide bond" evidence="6">
    <location>
        <begin position="153"/>
        <end position="170"/>
    </location>
</feature>
<evidence type="ECO:0000256" key="7">
    <source>
        <dbReference type="RuleBase" id="RU361218"/>
    </source>
</evidence>
<dbReference type="GO" id="GO:0005886">
    <property type="term" value="C:plasma membrane"/>
    <property type="evidence" value="ECO:0007669"/>
    <property type="project" value="TreeGrafter"/>
</dbReference>
<keyword evidence="9" id="KW-1185">Reference proteome</keyword>
<dbReference type="CDD" id="cd03127">
    <property type="entry name" value="tetraspanin_LEL"/>
    <property type="match status" value="1"/>
</dbReference>
<dbReference type="SUPFAM" id="SSF48652">
    <property type="entry name" value="Tetraspanin"/>
    <property type="match status" value="1"/>
</dbReference>
<dbReference type="Proteomes" id="UP000230066">
    <property type="component" value="Unassembled WGS sequence"/>
</dbReference>
<dbReference type="Gene3D" id="1.10.1450.10">
    <property type="entry name" value="Tetraspanin"/>
    <property type="match status" value="1"/>
</dbReference>
<name>A0A4E0RIS2_FASHE</name>
<dbReference type="PANTHER" id="PTHR19282:SF534">
    <property type="entry name" value="TETRASPANIN FAMILY-RELATED"/>
    <property type="match status" value="1"/>
</dbReference>
<reference evidence="8" key="1">
    <citation type="submission" date="2019-03" db="EMBL/GenBank/DDBJ databases">
        <title>Improved annotation for the trematode Fasciola hepatica.</title>
        <authorList>
            <person name="Choi Y.-J."/>
            <person name="Martin J."/>
            <person name="Mitreva M."/>
        </authorList>
    </citation>
    <scope>NUCLEOTIDE SEQUENCE [LARGE SCALE GENOMIC DNA]</scope>
</reference>
<dbReference type="PROSITE" id="PS00421">
    <property type="entry name" value="TM4_1"/>
    <property type="match status" value="1"/>
</dbReference>
<dbReference type="InterPro" id="IPR000301">
    <property type="entry name" value="Tetraspanin_animals"/>
</dbReference>
<evidence type="ECO:0000256" key="3">
    <source>
        <dbReference type="ARBA" id="ARBA00022692"/>
    </source>
</evidence>
<proteinExistence type="inferred from homology"/>
<dbReference type="PIRSF" id="PIRSF002419">
    <property type="entry name" value="Tetraspanin"/>
    <property type="match status" value="1"/>
</dbReference>
<dbReference type="InterPro" id="IPR008952">
    <property type="entry name" value="Tetraspanin_EC2_sf"/>
</dbReference>
<feature type="transmembrane region" description="Helical" evidence="7">
    <location>
        <begin position="87"/>
        <end position="110"/>
    </location>
</feature>
<comment type="subcellular location">
    <subcellularLocation>
        <location evidence="1 7">Membrane</location>
        <topology evidence="1 7">Multi-pass membrane protein</topology>
    </subcellularLocation>
</comment>
<dbReference type="PRINTS" id="PR00259">
    <property type="entry name" value="TMFOUR"/>
</dbReference>
<dbReference type="PANTHER" id="PTHR19282">
    <property type="entry name" value="TETRASPANIN"/>
    <property type="match status" value="1"/>
</dbReference>
<evidence type="ECO:0000256" key="6">
    <source>
        <dbReference type="PIRSR" id="PIRSR002419-1"/>
    </source>
</evidence>
<comment type="caution">
    <text evidence="8">The sequence shown here is derived from an EMBL/GenBank/DDBJ whole genome shotgun (WGS) entry which is preliminary data.</text>
</comment>
<keyword evidence="4 7" id="KW-1133">Transmembrane helix</keyword>
<comment type="similarity">
    <text evidence="2 7">Belongs to the tetraspanin (TM4SF) family.</text>
</comment>
<dbReference type="AlphaFoldDB" id="A0A4E0RIS2"/>
<evidence type="ECO:0000313" key="8">
    <source>
        <dbReference type="EMBL" id="THD25894.1"/>
    </source>
</evidence>